<gene>
    <name evidence="4" type="ORF">SAMN05660461_2168</name>
</gene>
<accession>A0A1T5NLN4</accession>
<sequence length="184" mass="21123">MANNIVICRLFGVEMALISSYMKNMLAHYTAYNYWANQQLAKGLLKLTDEQLDRELGGGFSTLRATVYHLWHTESLWYQRLQLTEKTTDPTAGFSGSFAAACAAWLTQSEQLEEWVQKASQVRLNHTVAYTLKKSEHYKIAVQDVIMQVCNSSTFYRGQLVYMLEMLGVSKIPVTEYSRFKPKK</sequence>
<dbReference type="GO" id="GO:0046872">
    <property type="term" value="F:metal ion binding"/>
    <property type="evidence" value="ECO:0007669"/>
    <property type="project" value="UniProtKB-KW"/>
</dbReference>
<evidence type="ECO:0000256" key="1">
    <source>
        <dbReference type="ARBA" id="ARBA00008635"/>
    </source>
</evidence>
<dbReference type="Proteomes" id="UP000190166">
    <property type="component" value="Unassembled WGS sequence"/>
</dbReference>
<reference evidence="5" key="1">
    <citation type="submission" date="2017-02" db="EMBL/GenBank/DDBJ databases">
        <authorList>
            <person name="Varghese N."/>
            <person name="Submissions S."/>
        </authorList>
    </citation>
    <scope>NUCLEOTIDE SEQUENCE [LARGE SCALE GENOMIC DNA]</scope>
    <source>
        <strain evidence="5">DSM 18108</strain>
    </source>
</reference>
<dbReference type="Gene3D" id="1.20.120.450">
    <property type="entry name" value="dinb family like domain"/>
    <property type="match status" value="1"/>
</dbReference>
<dbReference type="PANTHER" id="PTHR37302">
    <property type="entry name" value="SLR1116 PROTEIN"/>
    <property type="match status" value="1"/>
</dbReference>
<keyword evidence="2 3" id="KW-0479">Metal-binding</keyword>
<dbReference type="SUPFAM" id="SSF109854">
    <property type="entry name" value="DinB/YfiT-like putative metalloenzymes"/>
    <property type="match status" value="1"/>
</dbReference>
<dbReference type="PANTHER" id="PTHR37302:SF3">
    <property type="entry name" value="DAMAGE-INDUCIBLE PROTEIN DINB"/>
    <property type="match status" value="1"/>
</dbReference>
<dbReference type="STRING" id="393003.SAMN05660461_2168"/>
<comment type="similarity">
    <text evidence="1">Belongs to the DinB family.</text>
</comment>
<evidence type="ECO:0000313" key="4">
    <source>
        <dbReference type="EMBL" id="SKD01404.1"/>
    </source>
</evidence>
<evidence type="ECO:0000313" key="5">
    <source>
        <dbReference type="Proteomes" id="UP000190166"/>
    </source>
</evidence>
<feature type="binding site" evidence="3">
    <location>
        <position position="69"/>
    </location>
    <ligand>
        <name>a divalent metal cation</name>
        <dbReference type="ChEBI" id="CHEBI:60240"/>
    </ligand>
</feature>
<organism evidence="4 5">
    <name type="scientific">Chitinophaga ginsengisegetis</name>
    <dbReference type="NCBI Taxonomy" id="393003"/>
    <lineage>
        <taxon>Bacteria</taxon>
        <taxon>Pseudomonadati</taxon>
        <taxon>Bacteroidota</taxon>
        <taxon>Chitinophagia</taxon>
        <taxon>Chitinophagales</taxon>
        <taxon>Chitinophagaceae</taxon>
        <taxon>Chitinophaga</taxon>
    </lineage>
</organism>
<evidence type="ECO:0000256" key="3">
    <source>
        <dbReference type="PIRSR" id="PIRSR607837-1"/>
    </source>
</evidence>
<name>A0A1T5NLN4_9BACT</name>
<evidence type="ECO:0000256" key="2">
    <source>
        <dbReference type="ARBA" id="ARBA00022723"/>
    </source>
</evidence>
<dbReference type="AlphaFoldDB" id="A0A1T5NLN4"/>
<dbReference type="EMBL" id="FUZZ01000001">
    <property type="protein sequence ID" value="SKD01404.1"/>
    <property type="molecule type" value="Genomic_DNA"/>
</dbReference>
<proteinExistence type="inferred from homology"/>
<dbReference type="InterPro" id="IPR034660">
    <property type="entry name" value="DinB/YfiT-like"/>
</dbReference>
<keyword evidence="5" id="KW-1185">Reference proteome</keyword>
<protein>
    <submittedName>
        <fullName evidence="4">Uncharacterized damage-inducible protein DinB (Forms a four-helix bundle)</fullName>
    </submittedName>
</protein>
<dbReference type="Pfam" id="PF05163">
    <property type="entry name" value="DinB"/>
    <property type="match status" value="1"/>
</dbReference>
<dbReference type="InterPro" id="IPR007837">
    <property type="entry name" value="DinB"/>
</dbReference>